<feature type="domain" description="Thioredoxin" evidence="8">
    <location>
        <begin position="20"/>
        <end position="172"/>
    </location>
</feature>
<keyword evidence="5" id="KW-1015">Disulfide bond</keyword>
<feature type="chain" id="PRO_5016595174" evidence="7">
    <location>
        <begin position="22"/>
        <end position="211"/>
    </location>
</feature>
<comment type="function">
    <text evidence="1">May be required for disulfide bond formation in some proteins.</text>
</comment>
<organism evidence="9 10">
    <name type="scientific">Rhodosalinus halophilus</name>
    <dbReference type="NCBI Taxonomy" id="2259333"/>
    <lineage>
        <taxon>Bacteria</taxon>
        <taxon>Pseudomonadati</taxon>
        <taxon>Pseudomonadota</taxon>
        <taxon>Alphaproteobacteria</taxon>
        <taxon>Rhodobacterales</taxon>
        <taxon>Paracoccaceae</taxon>
        <taxon>Rhodosalinus</taxon>
    </lineage>
</organism>
<evidence type="ECO:0000256" key="3">
    <source>
        <dbReference type="ARBA" id="ARBA00022729"/>
    </source>
</evidence>
<keyword evidence="6" id="KW-0676">Redox-active center</keyword>
<evidence type="ECO:0000259" key="8">
    <source>
        <dbReference type="PROSITE" id="PS51352"/>
    </source>
</evidence>
<keyword evidence="10" id="KW-1185">Reference proteome</keyword>
<dbReference type="EMBL" id="QNTQ01000005">
    <property type="protein sequence ID" value="RBI86274.1"/>
    <property type="molecule type" value="Genomic_DNA"/>
</dbReference>
<sequence>MTRKLLTAALAAALLAGTGWAPLAPAPVAAQAAEAAEVTEMTMGDPEAPVEVIEYASYTCPHCATFHENVLPRLKEDYVDTGKVHFIYREVYFDKYGMWASMLARCGGEERFFGITELIYDAQSSWSRAGSDVAVADELRRIGRLAGLGEEQVEACLSDADKLRALVAWYQENATEHGIQATPSFVIDGETYSNMSYADFSEILDEKLGEE</sequence>
<evidence type="ECO:0000256" key="5">
    <source>
        <dbReference type="ARBA" id="ARBA00023157"/>
    </source>
</evidence>
<reference evidence="9 10" key="1">
    <citation type="submission" date="2018-07" db="EMBL/GenBank/DDBJ databases">
        <title>Rhodosalinus sp. strain E84T genomic sequence and assembly.</title>
        <authorList>
            <person name="Liu Z.-W."/>
            <person name="Lu D.-C."/>
        </authorList>
    </citation>
    <scope>NUCLEOTIDE SEQUENCE [LARGE SCALE GENOMIC DNA]</scope>
    <source>
        <strain evidence="9 10">E84</strain>
    </source>
</reference>
<dbReference type="PANTHER" id="PTHR13887:SF14">
    <property type="entry name" value="DISULFIDE BOND FORMATION PROTEIN D"/>
    <property type="match status" value="1"/>
</dbReference>
<dbReference type="CDD" id="cd02972">
    <property type="entry name" value="DsbA_family"/>
    <property type="match status" value="1"/>
</dbReference>
<dbReference type="PANTHER" id="PTHR13887">
    <property type="entry name" value="GLUTATHIONE S-TRANSFERASE KAPPA"/>
    <property type="match status" value="1"/>
</dbReference>
<evidence type="ECO:0000313" key="9">
    <source>
        <dbReference type="EMBL" id="RBI86274.1"/>
    </source>
</evidence>
<dbReference type="Gene3D" id="3.40.30.10">
    <property type="entry name" value="Glutaredoxin"/>
    <property type="match status" value="1"/>
</dbReference>
<dbReference type="Pfam" id="PF13462">
    <property type="entry name" value="Thioredoxin_4"/>
    <property type="match status" value="1"/>
</dbReference>
<keyword evidence="4" id="KW-0560">Oxidoreductase</keyword>
<feature type="signal peptide" evidence="7">
    <location>
        <begin position="1"/>
        <end position="21"/>
    </location>
</feature>
<evidence type="ECO:0000313" key="10">
    <source>
        <dbReference type="Proteomes" id="UP000253370"/>
    </source>
</evidence>
<dbReference type="GO" id="GO:0016491">
    <property type="term" value="F:oxidoreductase activity"/>
    <property type="evidence" value="ECO:0007669"/>
    <property type="project" value="UniProtKB-KW"/>
</dbReference>
<evidence type="ECO:0000256" key="6">
    <source>
        <dbReference type="ARBA" id="ARBA00023284"/>
    </source>
</evidence>
<evidence type="ECO:0000256" key="4">
    <source>
        <dbReference type="ARBA" id="ARBA00023002"/>
    </source>
</evidence>
<evidence type="ECO:0000256" key="2">
    <source>
        <dbReference type="ARBA" id="ARBA00005791"/>
    </source>
</evidence>
<protein>
    <submittedName>
        <fullName evidence="9">DsbA family protein</fullName>
    </submittedName>
</protein>
<dbReference type="InterPro" id="IPR036249">
    <property type="entry name" value="Thioredoxin-like_sf"/>
</dbReference>
<proteinExistence type="inferred from homology"/>
<accession>A0A365UAV4</accession>
<dbReference type="OrthoDB" id="8478320at2"/>
<comment type="caution">
    <text evidence="9">The sequence shown here is derived from an EMBL/GenBank/DDBJ whole genome shotgun (WGS) entry which is preliminary data.</text>
</comment>
<dbReference type="SUPFAM" id="SSF52833">
    <property type="entry name" value="Thioredoxin-like"/>
    <property type="match status" value="1"/>
</dbReference>
<comment type="similarity">
    <text evidence="2">Belongs to the thioredoxin family. DsbA subfamily.</text>
</comment>
<dbReference type="RefSeq" id="WP_113288511.1">
    <property type="nucleotide sequence ID" value="NZ_QNTQ01000005.1"/>
</dbReference>
<dbReference type="InterPro" id="IPR013766">
    <property type="entry name" value="Thioredoxin_domain"/>
</dbReference>
<gene>
    <name evidence="9" type="ORF">DRV85_05835</name>
</gene>
<evidence type="ECO:0000256" key="1">
    <source>
        <dbReference type="ARBA" id="ARBA00003565"/>
    </source>
</evidence>
<keyword evidence="3 7" id="KW-0732">Signal</keyword>
<name>A0A365UAV4_9RHOB</name>
<dbReference type="AlphaFoldDB" id="A0A365UAV4"/>
<dbReference type="Proteomes" id="UP000253370">
    <property type="component" value="Unassembled WGS sequence"/>
</dbReference>
<dbReference type="InterPro" id="IPR012336">
    <property type="entry name" value="Thioredoxin-like_fold"/>
</dbReference>
<dbReference type="PROSITE" id="PS51352">
    <property type="entry name" value="THIOREDOXIN_2"/>
    <property type="match status" value="1"/>
</dbReference>
<evidence type="ECO:0000256" key="7">
    <source>
        <dbReference type="SAM" id="SignalP"/>
    </source>
</evidence>